<dbReference type="SUPFAM" id="SSF103039">
    <property type="entry name" value="CheC-like"/>
    <property type="match status" value="1"/>
</dbReference>
<evidence type="ECO:0000256" key="1">
    <source>
        <dbReference type="ARBA" id="ARBA00022500"/>
    </source>
</evidence>
<dbReference type="InterPro" id="IPR028976">
    <property type="entry name" value="CheC-like_sf"/>
</dbReference>
<reference evidence="2" key="1">
    <citation type="submission" date="2021-01" db="EMBL/GenBank/DDBJ databases">
        <title>Fulvivirga kasyanovii gen. nov., sp nov., a novel member of the phylum Bacteroidetes isolated from seawater in a mussel farm.</title>
        <authorList>
            <person name="Zhao L.-H."/>
            <person name="Wang Z.-J."/>
        </authorList>
    </citation>
    <scope>NUCLEOTIDE SEQUENCE</scope>
    <source>
        <strain evidence="2">2943</strain>
    </source>
</reference>
<proteinExistence type="predicted"/>
<evidence type="ECO:0008006" key="4">
    <source>
        <dbReference type="Google" id="ProtNLM"/>
    </source>
</evidence>
<organism evidence="2 3">
    <name type="scientific">Fulvivirga sediminis</name>
    <dbReference type="NCBI Taxonomy" id="2803949"/>
    <lineage>
        <taxon>Bacteria</taxon>
        <taxon>Pseudomonadati</taxon>
        <taxon>Bacteroidota</taxon>
        <taxon>Cytophagia</taxon>
        <taxon>Cytophagales</taxon>
        <taxon>Fulvivirgaceae</taxon>
        <taxon>Fulvivirga</taxon>
    </lineage>
</organism>
<name>A0A937K0M8_9BACT</name>
<dbReference type="AlphaFoldDB" id="A0A937K0M8"/>
<accession>A0A937K0M8</accession>
<evidence type="ECO:0000313" key="2">
    <source>
        <dbReference type="EMBL" id="MBL3655752.1"/>
    </source>
</evidence>
<dbReference type="Proteomes" id="UP000659388">
    <property type="component" value="Unassembled WGS sequence"/>
</dbReference>
<evidence type="ECO:0000313" key="3">
    <source>
        <dbReference type="Proteomes" id="UP000659388"/>
    </source>
</evidence>
<keyword evidence="3" id="KW-1185">Reference proteome</keyword>
<keyword evidence="1" id="KW-0145">Chemotaxis</keyword>
<gene>
    <name evidence="2" type="ORF">JL102_06405</name>
</gene>
<sequence>MKLDAHTKAIAIGLLDKGYRNAANSFSTLTNEGISIKPTRIEILNNNWKALQNLKSDKELILLTTSIMGEMAGKSYLLFNKFESEEIHKACMPHKENEAARIMETEAILMELDNILSAAVITEFSNYLDIAIYGDVPRLSRTGQEDLKDLLANDLSNIESEECFIVADTEFISENNSKLRPQFIWKLTSDFLDRIGNVGSKQKDLV</sequence>
<dbReference type="Gene3D" id="3.40.1550.10">
    <property type="entry name" value="CheC-like"/>
    <property type="match status" value="1"/>
</dbReference>
<dbReference type="EMBL" id="JAESIY010000003">
    <property type="protein sequence ID" value="MBL3655752.1"/>
    <property type="molecule type" value="Genomic_DNA"/>
</dbReference>
<dbReference type="RefSeq" id="WP_202243436.1">
    <property type="nucleotide sequence ID" value="NZ_JAESIY010000003.1"/>
</dbReference>
<protein>
    <recommendedName>
        <fullName evidence="4">CheC-like protein domain-containing protein</fullName>
    </recommendedName>
</protein>
<comment type="caution">
    <text evidence="2">The sequence shown here is derived from an EMBL/GenBank/DDBJ whole genome shotgun (WGS) entry which is preliminary data.</text>
</comment>
<dbReference type="GO" id="GO:0006935">
    <property type="term" value="P:chemotaxis"/>
    <property type="evidence" value="ECO:0007669"/>
    <property type="project" value="UniProtKB-KW"/>
</dbReference>